<feature type="domain" description="Serpin" evidence="6">
    <location>
        <begin position="88"/>
        <end position="590"/>
    </location>
</feature>
<evidence type="ECO:0000256" key="5">
    <source>
        <dbReference type="SAM" id="SignalP"/>
    </source>
</evidence>
<dbReference type="Proteomes" id="UP000092445">
    <property type="component" value="Unassembled WGS sequence"/>
</dbReference>
<name>A0A1B0A0P2_GLOPL</name>
<reference evidence="7" key="2">
    <citation type="submission" date="2020-05" db="UniProtKB">
        <authorList>
            <consortium name="EnsemblMetazoa"/>
        </authorList>
    </citation>
    <scope>IDENTIFICATION</scope>
    <source>
        <strain evidence="7">IAEA</strain>
    </source>
</reference>
<dbReference type="InterPro" id="IPR036186">
    <property type="entry name" value="Serpin_sf"/>
</dbReference>
<keyword evidence="5" id="KW-0732">Signal</keyword>
<dbReference type="GO" id="GO:0005615">
    <property type="term" value="C:extracellular space"/>
    <property type="evidence" value="ECO:0007669"/>
    <property type="project" value="InterPro"/>
</dbReference>
<dbReference type="CDD" id="cd19597">
    <property type="entry name" value="serpin28D-like_insects"/>
    <property type="match status" value="1"/>
</dbReference>
<dbReference type="PANTHER" id="PTHR11461:SF342">
    <property type="entry name" value="SERINE PROTEASE INHIBITOR 28DC"/>
    <property type="match status" value="1"/>
</dbReference>
<dbReference type="STRING" id="7398.A0A1B0A0P2"/>
<evidence type="ECO:0000259" key="6">
    <source>
        <dbReference type="SMART" id="SM00093"/>
    </source>
</evidence>
<dbReference type="EnsemblMetazoa" id="GPAI030837-RA">
    <property type="protein sequence ID" value="GPAI030837-PA"/>
    <property type="gene ID" value="GPAI030837"/>
</dbReference>
<evidence type="ECO:0000256" key="2">
    <source>
        <dbReference type="ARBA" id="ARBA00022900"/>
    </source>
</evidence>
<evidence type="ECO:0000313" key="8">
    <source>
        <dbReference type="Proteomes" id="UP000092445"/>
    </source>
</evidence>
<dbReference type="SUPFAM" id="SSF56574">
    <property type="entry name" value="Serpins"/>
    <property type="match status" value="1"/>
</dbReference>
<dbReference type="Pfam" id="PF00079">
    <property type="entry name" value="Serpin"/>
    <property type="match status" value="2"/>
</dbReference>
<feature type="compositionally biased region" description="Polar residues" evidence="4">
    <location>
        <begin position="175"/>
        <end position="196"/>
    </location>
</feature>
<organism evidence="7 8">
    <name type="scientific">Glossina pallidipes</name>
    <name type="common">Tsetse fly</name>
    <dbReference type="NCBI Taxonomy" id="7398"/>
    <lineage>
        <taxon>Eukaryota</taxon>
        <taxon>Metazoa</taxon>
        <taxon>Ecdysozoa</taxon>
        <taxon>Arthropoda</taxon>
        <taxon>Hexapoda</taxon>
        <taxon>Insecta</taxon>
        <taxon>Pterygota</taxon>
        <taxon>Neoptera</taxon>
        <taxon>Endopterygota</taxon>
        <taxon>Diptera</taxon>
        <taxon>Brachycera</taxon>
        <taxon>Muscomorpha</taxon>
        <taxon>Hippoboscoidea</taxon>
        <taxon>Glossinidae</taxon>
        <taxon>Glossina</taxon>
    </lineage>
</organism>
<feature type="region of interest" description="Disordered" evidence="4">
    <location>
        <begin position="165"/>
        <end position="198"/>
    </location>
</feature>
<dbReference type="GO" id="GO:0045861">
    <property type="term" value="P:negative regulation of proteolysis"/>
    <property type="evidence" value="ECO:0007669"/>
    <property type="project" value="UniProtKB-ARBA"/>
</dbReference>
<reference evidence="8" key="1">
    <citation type="submission" date="2014-03" db="EMBL/GenBank/DDBJ databases">
        <authorList>
            <person name="Aksoy S."/>
            <person name="Warren W."/>
            <person name="Wilson R.K."/>
        </authorList>
    </citation>
    <scope>NUCLEOTIDE SEQUENCE [LARGE SCALE GENOMIC DNA]</scope>
    <source>
        <strain evidence="8">IAEA</strain>
    </source>
</reference>
<dbReference type="VEuPathDB" id="VectorBase:GPAI030837"/>
<dbReference type="InterPro" id="IPR023796">
    <property type="entry name" value="Serpin_dom"/>
</dbReference>
<evidence type="ECO:0000256" key="3">
    <source>
        <dbReference type="RuleBase" id="RU000411"/>
    </source>
</evidence>
<dbReference type="InterPro" id="IPR042185">
    <property type="entry name" value="Serpin_sf_2"/>
</dbReference>
<dbReference type="PANTHER" id="PTHR11461">
    <property type="entry name" value="SERINE PROTEASE INHIBITOR, SERPIN"/>
    <property type="match status" value="1"/>
</dbReference>
<keyword evidence="8" id="KW-1185">Reference proteome</keyword>
<dbReference type="SMART" id="SM00093">
    <property type="entry name" value="SERPIN"/>
    <property type="match status" value="1"/>
</dbReference>
<feature type="signal peptide" evidence="5">
    <location>
        <begin position="1"/>
        <end position="21"/>
    </location>
</feature>
<dbReference type="InterPro" id="IPR000215">
    <property type="entry name" value="Serpin_fam"/>
</dbReference>
<comment type="similarity">
    <text evidence="3">Belongs to the serpin family.</text>
</comment>
<accession>A0A1B0A0P2</accession>
<keyword evidence="2" id="KW-0722">Serine protease inhibitor</keyword>
<dbReference type="AlphaFoldDB" id="A0A1B0A0P2"/>
<feature type="chain" id="PRO_5008403345" description="Serpin domain-containing protein" evidence="5">
    <location>
        <begin position="22"/>
        <end position="592"/>
    </location>
</feature>
<dbReference type="FunFam" id="2.30.39.10:FF:000035">
    <property type="entry name" value="Serine protease inhibitor (serpin) 16"/>
    <property type="match status" value="1"/>
</dbReference>
<dbReference type="Gene3D" id="3.30.497.10">
    <property type="entry name" value="Antithrombin, subunit I, domain 2"/>
    <property type="match status" value="1"/>
</dbReference>
<keyword evidence="1" id="KW-0646">Protease inhibitor</keyword>
<protein>
    <recommendedName>
        <fullName evidence="6">Serpin domain-containing protein</fullName>
    </recommendedName>
</protein>
<evidence type="ECO:0000256" key="4">
    <source>
        <dbReference type="SAM" id="MobiDB-lite"/>
    </source>
</evidence>
<dbReference type="InterPro" id="IPR042178">
    <property type="entry name" value="Serpin_sf_1"/>
</dbReference>
<evidence type="ECO:0000256" key="1">
    <source>
        <dbReference type="ARBA" id="ARBA00022690"/>
    </source>
</evidence>
<dbReference type="GO" id="GO:0004867">
    <property type="term" value="F:serine-type endopeptidase inhibitor activity"/>
    <property type="evidence" value="ECO:0007669"/>
    <property type="project" value="UniProtKB-KW"/>
</dbReference>
<dbReference type="Gene3D" id="2.30.39.10">
    <property type="entry name" value="Alpha-1-antitrypsin, domain 1"/>
    <property type="match status" value="2"/>
</dbReference>
<proteinExistence type="inferred from homology"/>
<sequence>MNLLKLCSFIILLLTFCIISGKSEKADDLIESYFDGFQQGQAAVAARWPEQYQPKSNAVNLLHTSTDRFARPEQFDERISNVMAKNILNFAHLIGAQLNSLERSEIFSPLSIMSALSLLTLGAKGRSYQELKQFIGLDNDSELMSNPPKFYREFALMLAEIQHRHKNETEESTRKQPNWRTTNFNASPMRPTTNGRNKPEHIVRIANGIFIQNNYALNSHYKQVATSLYDSDLTQLDYQHHPRVSRDYINAWVNTNTHGKITKIINGNIPANTNMLLASVLYFKGFWETSFFPKATTEENFYQDGLNKPPIRVQMMATGGRFPFYDAKEYDCRIIGLPYSGNETTMYVIQPNNSTRQKLREMQYFLDAEKIDNMIDKMVRKTTVMVFPKMHFAQDFNMKSLLQRLGVKDIFNSATSDLSLIGDIAQYSHNAPPANNLHSVQSRRPTIDISLAQEHLDRYNEPALVFSSRNGEINEAFTNSETNARETTILSRIQRQANYLNPDFNADALMHLEEQRVNTQNYRSDLFVDEIIHKVDFAVDEQGTEAAAATLTYLHRSGTDVIFRGDTPFLILIRHDPTKLVLFYGIINKPEL</sequence>
<evidence type="ECO:0000313" key="7">
    <source>
        <dbReference type="EnsemblMetazoa" id="GPAI030837-PA"/>
    </source>
</evidence>